<comment type="caution">
    <text evidence="1">The sequence shown here is derived from an EMBL/GenBank/DDBJ whole genome shotgun (WGS) entry which is preliminary data.</text>
</comment>
<reference evidence="1" key="1">
    <citation type="journal article" date="2023" name="G3 (Bethesda)">
        <title>A reference genome for the long-term kleptoplast-retaining sea slug Elysia crispata morphotype clarki.</title>
        <authorList>
            <person name="Eastman K.E."/>
            <person name="Pendleton A.L."/>
            <person name="Shaikh M.A."/>
            <person name="Suttiyut T."/>
            <person name="Ogas R."/>
            <person name="Tomko P."/>
            <person name="Gavelis G."/>
            <person name="Widhalm J.R."/>
            <person name="Wisecaver J.H."/>
        </authorList>
    </citation>
    <scope>NUCLEOTIDE SEQUENCE</scope>
    <source>
        <strain evidence="1">ECLA1</strain>
    </source>
</reference>
<gene>
    <name evidence="1" type="ORF">RRG08_041331</name>
</gene>
<organism evidence="1 2">
    <name type="scientific">Elysia crispata</name>
    <name type="common">lettuce slug</name>
    <dbReference type="NCBI Taxonomy" id="231223"/>
    <lineage>
        <taxon>Eukaryota</taxon>
        <taxon>Metazoa</taxon>
        <taxon>Spiralia</taxon>
        <taxon>Lophotrochozoa</taxon>
        <taxon>Mollusca</taxon>
        <taxon>Gastropoda</taxon>
        <taxon>Heterobranchia</taxon>
        <taxon>Euthyneura</taxon>
        <taxon>Panpulmonata</taxon>
        <taxon>Sacoglossa</taxon>
        <taxon>Placobranchoidea</taxon>
        <taxon>Plakobranchidae</taxon>
        <taxon>Elysia</taxon>
    </lineage>
</organism>
<proteinExistence type="predicted"/>
<evidence type="ECO:0000313" key="2">
    <source>
        <dbReference type="Proteomes" id="UP001283361"/>
    </source>
</evidence>
<protein>
    <submittedName>
        <fullName evidence="1">Uncharacterized protein</fullName>
    </submittedName>
</protein>
<dbReference type="Proteomes" id="UP001283361">
    <property type="component" value="Unassembled WGS sequence"/>
</dbReference>
<accession>A0AAE0YTV5</accession>
<dbReference type="AlphaFoldDB" id="A0AAE0YTV5"/>
<evidence type="ECO:0000313" key="1">
    <source>
        <dbReference type="EMBL" id="KAK3756978.1"/>
    </source>
</evidence>
<name>A0AAE0YTV5_9GAST</name>
<dbReference type="EMBL" id="JAWDGP010005429">
    <property type="protein sequence ID" value="KAK3756978.1"/>
    <property type="molecule type" value="Genomic_DNA"/>
</dbReference>
<keyword evidence="2" id="KW-1185">Reference proteome</keyword>
<sequence length="147" mass="16946">MLIPKLLWPLLVYDICSTTIKAIEAQIKKFTRRWLGVPPSLIDVAIYCRKTKLRLSLKPILEEYKCGKARLLSMIEDSEGLVVKTVQPTIKTGRKWKVVQAVDEAKECLKVTEVIGQTQTDCKRARIIYSKVVVKSRMEREKKYGHQ</sequence>